<feature type="compositionally biased region" description="Low complexity" evidence="7">
    <location>
        <begin position="40"/>
        <end position="63"/>
    </location>
</feature>
<dbReference type="Gene3D" id="3.30.300.350">
    <property type="entry name" value="GTP-binding protein OBG, C-terminal domain"/>
    <property type="match status" value="1"/>
</dbReference>
<keyword evidence="12" id="KW-1185">Reference proteome</keyword>
<dbReference type="PANTHER" id="PTHR11702:SF44">
    <property type="entry name" value="GTP-BINDING PROTEIN OBGC, CHLOROPLASTIC"/>
    <property type="match status" value="1"/>
</dbReference>
<keyword evidence="5" id="KW-0460">Magnesium</keyword>
<dbReference type="Gene3D" id="3.40.50.300">
    <property type="entry name" value="P-loop containing nucleotide triphosphate hydrolases"/>
    <property type="match status" value="1"/>
</dbReference>
<feature type="compositionally biased region" description="Gly residues" evidence="7">
    <location>
        <begin position="100"/>
        <end position="111"/>
    </location>
</feature>
<evidence type="ECO:0000256" key="6">
    <source>
        <dbReference type="ARBA" id="ARBA00023134"/>
    </source>
</evidence>
<dbReference type="InterPro" id="IPR006074">
    <property type="entry name" value="GTP1-OBG_CS"/>
</dbReference>
<dbReference type="SUPFAM" id="SSF52540">
    <property type="entry name" value="P-loop containing nucleoside triphosphate hydrolases"/>
    <property type="match status" value="1"/>
</dbReference>
<sequence>MRAFGHRRHGSCGCRRAAAASEQVAASRWRPLPSPLATPARSVAAAGASGSRTQPAPAAPSASDWSTRLLSVANKKASNAAPPIGDIFRPAKGTGSPPQGAGGGKASGKGGEGAEDEYYDEDLEGDLEGGPERKRIPAEMRCFDTARILIKGGDGGNGCVAFRREKFVEHGGPFGGCGGRGGNVWAVVDPNLNSLSSFRGQVHFRAEAGVNGEGSNCDGADAGETLVAVPPGTIIRRKEAEPDEPPLAELLRPGERALLATGGRGGRGNFSFKTSRDTAPTIAERGEKGEEMWVDLELKVVADVGIIGVPNAGKSTLLSVVTAARPKIANYPFTTLVPNLGVCEMDYTSTVFADVPGLLEGAHEGHGLGHEFLRHVQRCRVLVHVVDGTSPDPVGDYNAINLELELFNPALRDKPQVRGVRALLEEMGPAEVLYETKALNQTKLPARKETRIDDFKIYIEEGSGLDAPRVFYVEGEGIEKFAQMTNWDYYEAVRRFQRVLDVSGINGALRAKGIKKGDSVVLGETEFAWSEERSDAAVYNSWVQDMKDRGVNRQGIARWPHPDVRQ</sequence>
<feature type="domain" description="OCT" evidence="9">
    <location>
        <begin position="447"/>
        <end position="531"/>
    </location>
</feature>
<dbReference type="InterPro" id="IPR045086">
    <property type="entry name" value="OBG_GTPase"/>
</dbReference>
<accession>A0A2J7ZWD0</accession>
<dbReference type="OrthoDB" id="347018at2759"/>
<dbReference type="InterPro" id="IPR027417">
    <property type="entry name" value="P-loop_NTPase"/>
</dbReference>
<dbReference type="SUPFAM" id="SSF82051">
    <property type="entry name" value="Obg GTP-binding protein N-terminal domain"/>
    <property type="match status" value="1"/>
</dbReference>
<dbReference type="Pfam" id="PF01926">
    <property type="entry name" value="MMR_HSR1"/>
    <property type="match status" value="1"/>
</dbReference>
<dbReference type="GO" id="GO:0005525">
    <property type="term" value="F:GTP binding"/>
    <property type="evidence" value="ECO:0007669"/>
    <property type="project" value="UniProtKB-KW"/>
</dbReference>
<dbReference type="GO" id="GO:0000287">
    <property type="term" value="F:magnesium ion binding"/>
    <property type="evidence" value="ECO:0007669"/>
    <property type="project" value="InterPro"/>
</dbReference>
<organism evidence="11 12">
    <name type="scientific">Tetrabaena socialis</name>
    <dbReference type="NCBI Taxonomy" id="47790"/>
    <lineage>
        <taxon>Eukaryota</taxon>
        <taxon>Viridiplantae</taxon>
        <taxon>Chlorophyta</taxon>
        <taxon>core chlorophytes</taxon>
        <taxon>Chlorophyceae</taxon>
        <taxon>CS clade</taxon>
        <taxon>Chlamydomonadales</taxon>
        <taxon>Tetrabaenaceae</taxon>
        <taxon>Tetrabaena</taxon>
    </lineage>
</organism>
<dbReference type="CDD" id="cd01898">
    <property type="entry name" value="Obg"/>
    <property type="match status" value="1"/>
</dbReference>
<evidence type="ECO:0000256" key="2">
    <source>
        <dbReference type="ARBA" id="ARBA00007699"/>
    </source>
</evidence>
<dbReference type="InterPro" id="IPR015349">
    <property type="entry name" value="OCT_dom"/>
</dbReference>
<dbReference type="PROSITE" id="PS51883">
    <property type="entry name" value="OBG"/>
    <property type="match status" value="1"/>
</dbReference>
<name>A0A2J7ZWD0_9CHLO</name>
<dbReference type="AlphaFoldDB" id="A0A2J7ZWD0"/>
<dbReference type="InterPro" id="IPR006169">
    <property type="entry name" value="GTP1_OBG_dom"/>
</dbReference>
<evidence type="ECO:0000313" key="12">
    <source>
        <dbReference type="Proteomes" id="UP000236333"/>
    </source>
</evidence>
<dbReference type="PROSITE" id="PS51881">
    <property type="entry name" value="OCT"/>
    <property type="match status" value="1"/>
</dbReference>
<dbReference type="GO" id="GO:0042254">
    <property type="term" value="P:ribosome biogenesis"/>
    <property type="evidence" value="ECO:0007669"/>
    <property type="project" value="UniProtKB-UniRule"/>
</dbReference>
<evidence type="ECO:0000259" key="8">
    <source>
        <dbReference type="PROSITE" id="PS51710"/>
    </source>
</evidence>
<evidence type="ECO:0000259" key="9">
    <source>
        <dbReference type="PROSITE" id="PS51881"/>
    </source>
</evidence>
<dbReference type="InterPro" id="IPR036726">
    <property type="entry name" value="GTP1_OBG_dom_sf"/>
</dbReference>
<feature type="region of interest" description="Disordered" evidence="7">
    <location>
        <begin position="22"/>
        <end position="116"/>
    </location>
</feature>
<reference evidence="11 12" key="1">
    <citation type="journal article" date="2017" name="Mol. Biol. Evol.">
        <title>The 4-celled Tetrabaena socialis nuclear genome reveals the essential components for genetic control of cell number at the origin of multicellularity in the volvocine lineage.</title>
        <authorList>
            <person name="Featherston J."/>
            <person name="Arakaki Y."/>
            <person name="Hanschen E.R."/>
            <person name="Ferris P.J."/>
            <person name="Michod R.E."/>
            <person name="Olson B.J.S.C."/>
            <person name="Nozaki H."/>
            <person name="Durand P.M."/>
        </authorList>
    </citation>
    <scope>NUCLEOTIDE SEQUENCE [LARGE SCALE GENOMIC DNA]</scope>
    <source>
        <strain evidence="11 12">NIES-571</strain>
    </source>
</reference>
<evidence type="ECO:0000256" key="7">
    <source>
        <dbReference type="SAM" id="MobiDB-lite"/>
    </source>
</evidence>
<dbReference type="InterPro" id="IPR006073">
    <property type="entry name" value="GTP-bd"/>
</dbReference>
<comment type="caution">
    <text evidence="11">The sequence shown here is derived from an EMBL/GenBank/DDBJ whole genome shotgun (WGS) entry which is preliminary data.</text>
</comment>
<dbReference type="Proteomes" id="UP000236333">
    <property type="component" value="Unassembled WGS sequence"/>
</dbReference>
<keyword evidence="4" id="KW-0547">Nucleotide-binding</keyword>
<comment type="cofactor">
    <cofactor evidence="1">
        <name>Mg(2+)</name>
        <dbReference type="ChEBI" id="CHEBI:18420"/>
    </cofactor>
</comment>
<dbReference type="HAMAP" id="MF_01454">
    <property type="entry name" value="GTPase_Obg"/>
    <property type="match status" value="1"/>
</dbReference>
<evidence type="ECO:0000256" key="1">
    <source>
        <dbReference type="ARBA" id="ARBA00001946"/>
    </source>
</evidence>
<dbReference type="EMBL" id="PGGS01000377">
    <property type="protein sequence ID" value="PNH04577.1"/>
    <property type="molecule type" value="Genomic_DNA"/>
</dbReference>
<dbReference type="NCBIfam" id="NF008956">
    <property type="entry name" value="PRK12299.1"/>
    <property type="match status" value="1"/>
</dbReference>
<feature type="domain" description="Obg" evidence="10">
    <location>
        <begin position="140"/>
        <end position="301"/>
    </location>
</feature>
<keyword evidence="3" id="KW-0479">Metal-binding</keyword>
<feature type="domain" description="OBG-type G" evidence="8">
    <location>
        <begin position="302"/>
        <end position="417"/>
    </location>
</feature>
<dbReference type="PROSITE" id="PS00905">
    <property type="entry name" value="GTP1_OBG"/>
    <property type="match status" value="1"/>
</dbReference>
<dbReference type="InterPro" id="IPR031167">
    <property type="entry name" value="G_OBG"/>
</dbReference>
<dbReference type="PANTHER" id="PTHR11702">
    <property type="entry name" value="DEVELOPMENTALLY REGULATED GTP-BINDING PROTEIN-RELATED"/>
    <property type="match status" value="1"/>
</dbReference>
<dbReference type="InterPro" id="IPR036346">
    <property type="entry name" value="GTP-bd_prot_GTP1/OBG_C_sf"/>
</dbReference>
<evidence type="ECO:0000259" key="10">
    <source>
        <dbReference type="PROSITE" id="PS51883"/>
    </source>
</evidence>
<dbReference type="PRINTS" id="PR00326">
    <property type="entry name" value="GTP1OBG"/>
</dbReference>
<dbReference type="Gene3D" id="2.70.210.12">
    <property type="entry name" value="GTP1/OBG domain"/>
    <property type="match status" value="1"/>
</dbReference>
<dbReference type="GO" id="GO:0003924">
    <property type="term" value="F:GTPase activity"/>
    <property type="evidence" value="ECO:0007669"/>
    <property type="project" value="InterPro"/>
</dbReference>
<keyword evidence="6" id="KW-0342">GTP-binding</keyword>
<protein>
    <submittedName>
        <fullName evidence="11">GTPase obg</fullName>
    </submittedName>
</protein>
<dbReference type="FunFam" id="2.70.210.12:FF:000001">
    <property type="entry name" value="GTPase Obg"/>
    <property type="match status" value="1"/>
</dbReference>
<evidence type="ECO:0000256" key="4">
    <source>
        <dbReference type="ARBA" id="ARBA00022741"/>
    </source>
</evidence>
<dbReference type="Pfam" id="PF01018">
    <property type="entry name" value="GTP1_OBG"/>
    <property type="match status" value="1"/>
</dbReference>
<dbReference type="GO" id="GO:0005739">
    <property type="term" value="C:mitochondrion"/>
    <property type="evidence" value="ECO:0007669"/>
    <property type="project" value="TreeGrafter"/>
</dbReference>
<dbReference type="SUPFAM" id="SSF102741">
    <property type="entry name" value="Obg GTP-binding protein C-terminal domain"/>
    <property type="match status" value="1"/>
</dbReference>
<dbReference type="PROSITE" id="PS51710">
    <property type="entry name" value="G_OBG"/>
    <property type="match status" value="1"/>
</dbReference>
<evidence type="ECO:0000313" key="11">
    <source>
        <dbReference type="EMBL" id="PNH04577.1"/>
    </source>
</evidence>
<dbReference type="NCBIfam" id="TIGR02729">
    <property type="entry name" value="Obg_CgtA"/>
    <property type="match status" value="1"/>
</dbReference>
<proteinExistence type="inferred from homology"/>
<dbReference type="Pfam" id="PF09269">
    <property type="entry name" value="DUF1967"/>
    <property type="match status" value="1"/>
</dbReference>
<dbReference type="InterPro" id="IPR014100">
    <property type="entry name" value="GTP-bd_Obg/CgtA"/>
</dbReference>
<comment type="similarity">
    <text evidence="2">Belongs to the TRAFAC class OBG-HflX-like GTPase superfamily. OBG GTPase family.</text>
</comment>
<evidence type="ECO:0000256" key="5">
    <source>
        <dbReference type="ARBA" id="ARBA00022842"/>
    </source>
</evidence>
<dbReference type="NCBIfam" id="TIGR03595">
    <property type="entry name" value="Obg_CgtA_exten"/>
    <property type="match status" value="1"/>
</dbReference>
<evidence type="ECO:0000256" key="3">
    <source>
        <dbReference type="ARBA" id="ARBA00022723"/>
    </source>
</evidence>
<gene>
    <name evidence="11" type="ORF">TSOC_009235</name>
</gene>